<feature type="transmembrane region" description="Helical" evidence="2">
    <location>
        <begin position="474"/>
        <end position="491"/>
    </location>
</feature>
<dbReference type="Proteomes" id="UP001501358">
    <property type="component" value="Unassembled WGS sequence"/>
</dbReference>
<comment type="caution">
    <text evidence="3">The sequence shown here is derived from an EMBL/GenBank/DDBJ whole genome shotgun (WGS) entry which is preliminary data.</text>
</comment>
<organism evidence="3 4">
    <name type="scientific">Streptomyces thermolineatus</name>
    <dbReference type="NCBI Taxonomy" id="44033"/>
    <lineage>
        <taxon>Bacteria</taxon>
        <taxon>Bacillati</taxon>
        <taxon>Actinomycetota</taxon>
        <taxon>Actinomycetes</taxon>
        <taxon>Kitasatosporales</taxon>
        <taxon>Streptomycetaceae</taxon>
        <taxon>Streptomyces</taxon>
    </lineage>
</organism>
<sequence length="942" mass="95222">MPVPAPEKGAARRARRAARPREAGPGAVPWIRARLRAAPGQALATGVLVMVTAFLLAALPRAVDSYESGALREALARAQADRRSVTVTADVVARDASPGRSPVPSDAELAATAEAFRDVVRPPVVPQPGADVYGVRNGTPAPTLGRALPRPAQLDPRATVVVPPREVLSGLRTVTGRLPAEAPGDDVVEAVLTARTAEVMGLEAGSSVRLATVDGAPLTVRITGIVEPRGPRPALWTAVPVVRGPGMVWVPGRGDPRGYWHFGLLSGGGARDALLRLEGGAVAFWHHPLRVEDLTPDEVPAVQRALASLSGGSDAARLQARSPVEGAVVDGDGLDALLAAFAAERRAAGPLVLVAAVGVASVAAVVLLMAGGLAAAGRRTETALLRARGGSLPGIARLLAAETAVVAVPAAAAGVLCALLLVPSRRWAAALLLGAAVAATACLALPLRAVVTHRTPWAAAREDLTAARPSRRRVVVELTVVALVAGALAASRSGASAGVLTAATPVLIATAAALLLRRIHPIPLRLLARATARLSGAVVHLAMVRAGRAPAAAVMPLAAVLVALTVASFGGSVLAGVADGRSRAARAAVGADARIEAPASLPEGLAARIRRVDGVEEAAAVRVEYGLRTAGFSRPFALVVVDPSSYARLAARTGPDGGGFPAAALGRYGGTGPLPAVVSPGLAEDLGGGAATVATDSGSVGIRAAAVRAAAPAVEGDFAVVSTASLARSRSGRTDGTGRPDGTDGTEPTVLLVGGAHLDGARLRDAARGAGTGLTVKLYSEELARYESTPLQTGARRLYLAAVAACAGYGALALLLALLRTAPGRRALLARLRTMGTSRRQAHALAFLEALPPIVLAAAGGILTGLAAVLLLRPGVDLTALAFSADARGKGVTVQAVLTPDPGTLLWPPAGVLVLACTVLALQTWLSGLRGPGTELRTEEHT</sequence>
<keyword evidence="4" id="KW-1185">Reference proteome</keyword>
<protein>
    <submittedName>
        <fullName evidence="3">FtsX-like permease family protein</fullName>
    </submittedName>
</protein>
<feature type="transmembrane region" description="Helical" evidence="2">
    <location>
        <begin position="427"/>
        <end position="447"/>
    </location>
</feature>
<dbReference type="EMBL" id="BAAATA010000006">
    <property type="protein sequence ID" value="GAA2479491.1"/>
    <property type="molecule type" value="Genomic_DNA"/>
</dbReference>
<evidence type="ECO:0000256" key="2">
    <source>
        <dbReference type="SAM" id="Phobius"/>
    </source>
</evidence>
<reference evidence="3 4" key="1">
    <citation type="journal article" date="2019" name="Int. J. Syst. Evol. Microbiol.">
        <title>The Global Catalogue of Microorganisms (GCM) 10K type strain sequencing project: providing services to taxonomists for standard genome sequencing and annotation.</title>
        <authorList>
            <consortium name="The Broad Institute Genomics Platform"/>
            <consortium name="The Broad Institute Genome Sequencing Center for Infectious Disease"/>
            <person name="Wu L."/>
            <person name="Ma J."/>
        </authorList>
    </citation>
    <scope>NUCLEOTIDE SEQUENCE [LARGE SCALE GENOMIC DNA]</scope>
    <source>
        <strain evidence="3 4">JCM 6307</strain>
    </source>
</reference>
<feature type="transmembrane region" description="Helical" evidence="2">
    <location>
        <begin position="553"/>
        <end position="578"/>
    </location>
</feature>
<dbReference type="RefSeq" id="WP_344382289.1">
    <property type="nucleotide sequence ID" value="NZ_BAAATA010000006.1"/>
</dbReference>
<keyword evidence="2" id="KW-1133">Transmembrane helix</keyword>
<feature type="region of interest" description="Disordered" evidence="1">
    <location>
        <begin position="1"/>
        <end position="23"/>
    </location>
</feature>
<feature type="transmembrane region" description="Helical" evidence="2">
    <location>
        <begin position="906"/>
        <end position="926"/>
    </location>
</feature>
<name>A0ABN3LBK2_9ACTN</name>
<feature type="transmembrane region" description="Helical" evidence="2">
    <location>
        <begin position="398"/>
        <end position="421"/>
    </location>
</feature>
<evidence type="ECO:0000313" key="3">
    <source>
        <dbReference type="EMBL" id="GAA2479491.1"/>
    </source>
</evidence>
<gene>
    <name evidence="3" type="ORF">GCM10010406_14620</name>
</gene>
<accession>A0ABN3LBK2</accession>
<keyword evidence="2" id="KW-0812">Transmembrane</keyword>
<keyword evidence="2" id="KW-0472">Membrane</keyword>
<evidence type="ECO:0000256" key="1">
    <source>
        <dbReference type="SAM" id="MobiDB-lite"/>
    </source>
</evidence>
<feature type="transmembrane region" description="Helical" evidence="2">
    <location>
        <begin position="497"/>
        <end position="516"/>
    </location>
</feature>
<evidence type="ECO:0000313" key="4">
    <source>
        <dbReference type="Proteomes" id="UP001501358"/>
    </source>
</evidence>
<proteinExistence type="predicted"/>
<feature type="transmembrane region" description="Helical" evidence="2">
    <location>
        <begin position="844"/>
        <end position="872"/>
    </location>
</feature>
<feature type="transmembrane region" description="Helical" evidence="2">
    <location>
        <begin position="798"/>
        <end position="823"/>
    </location>
</feature>
<feature type="transmembrane region" description="Helical" evidence="2">
    <location>
        <begin position="351"/>
        <end position="377"/>
    </location>
</feature>